<evidence type="ECO:0000256" key="6">
    <source>
        <dbReference type="PIRSR" id="PIRSR604808-2"/>
    </source>
</evidence>
<evidence type="ECO:0000259" key="8">
    <source>
        <dbReference type="Pfam" id="PF03372"/>
    </source>
</evidence>
<dbReference type="PANTHER" id="PTHR22748:SF26">
    <property type="entry name" value="ENDONUCLEASE_EXONUCLEASE_PHOSPHATASE DOMAIN-CONTAINING PROTEIN"/>
    <property type="match status" value="1"/>
</dbReference>
<name>A0A165M5E0_9AGAM</name>
<keyword evidence="3" id="KW-0378">Hydrolase</keyword>
<dbReference type="STRING" id="1314782.A0A165M5E0"/>
<organism evidence="9 10">
    <name type="scientific">Neolentinus lepideus HHB14362 ss-1</name>
    <dbReference type="NCBI Taxonomy" id="1314782"/>
    <lineage>
        <taxon>Eukaryota</taxon>
        <taxon>Fungi</taxon>
        <taxon>Dikarya</taxon>
        <taxon>Basidiomycota</taxon>
        <taxon>Agaricomycotina</taxon>
        <taxon>Agaricomycetes</taxon>
        <taxon>Gloeophyllales</taxon>
        <taxon>Gloeophyllaceae</taxon>
        <taxon>Neolentinus</taxon>
    </lineage>
</organism>
<dbReference type="Gene3D" id="3.60.10.10">
    <property type="entry name" value="Endonuclease/exonuclease/phosphatase"/>
    <property type="match status" value="1"/>
</dbReference>
<dbReference type="GO" id="GO:0003906">
    <property type="term" value="F:DNA-(apurinic or apyrimidinic site) endonuclease activity"/>
    <property type="evidence" value="ECO:0007669"/>
    <property type="project" value="TreeGrafter"/>
</dbReference>
<accession>A0A165M5E0</accession>
<feature type="active site" evidence="5">
    <location>
        <position position="109"/>
    </location>
</feature>
<dbReference type="EMBL" id="KV425766">
    <property type="protein sequence ID" value="KZT17925.1"/>
    <property type="molecule type" value="Genomic_DNA"/>
</dbReference>
<dbReference type="AlphaFoldDB" id="A0A165M5E0"/>
<dbReference type="InParanoid" id="A0A165M5E0"/>
<evidence type="ECO:0000256" key="7">
    <source>
        <dbReference type="PIRSR" id="PIRSR604808-3"/>
    </source>
</evidence>
<dbReference type="GO" id="GO:0046872">
    <property type="term" value="F:metal ion binding"/>
    <property type="evidence" value="ECO:0007669"/>
    <property type="project" value="UniProtKB-KW"/>
</dbReference>
<reference evidence="9 10" key="1">
    <citation type="journal article" date="2016" name="Mol. Biol. Evol.">
        <title>Comparative Genomics of Early-Diverging Mushroom-Forming Fungi Provides Insights into the Origins of Lignocellulose Decay Capabilities.</title>
        <authorList>
            <person name="Nagy L.G."/>
            <person name="Riley R."/>
            <person name="Tritt A."/>
            <person name="Adam C."/>
            <person name="Daum C."/>
            <person name="Floudas D."/>
            <person name="Sun H."/>
            <person name="Yadav J.S."/>
            <person name="Pangilinan J."/>
            <person name="Larsson K.H."/>
            <person name="Matsuura K."/>
            <person name="Barry K."/>
            <person name="Labutti K."/>
            <person name="Kuo R."/>
            <person name="Ohm R.A."/>
            <person name="Bhattacharya S.S."/>
            <person name="Shirouzu T."/>
            <person name="Yoshinaga Y."/>
            <person name="Martin F.M."/>
            <person name="Grigoriev I.V."/>
            <person name="Hibbett D.S."/>
        </authorList>
    </citation>
    <scope>NUCLEOTIDE SEQUENCE [LARGE SCALE GENOMIC DNA]</scope>
    <source>
        <strain evidence="9 10">HHB14362 ss-1</strain>
    </source>
</reference>
<keyword evidence="4 6" id="KW-0460">Magnesium</keyword>
<feature type="site" description="Interaction with DNA substrate" evidence="7">
    <location>
        <position position="237"/>
    </location>
</feature>
<dbReference type="GO" id="GO:0005634">
    <property type="term" value="C:nucleus"/>
    <property type="evidence" value="ECO:0007669"/>
    <property type="project" value="TreeGrafter"/>
</dbReference>
<dbReference type="GO" id="GO:0008311">
    <property type="term" value="F:double-stranded DNA 3'-5' DNA exonuclease activity"/>
    <property type="evidence" value="ECO:0007669"/>
    <property type="project" value="TreeGrafter"/>
</dbReference>
<feature type="site" description="Transition state stabilizer" evidence="7">
    <location>
        <position position="149"/>
    </location>
</feature>
<gene>
    <name evidence="9" type="ORF">NEOLEDRAFT_1081778</name>
</gene>
<feature type="binding site" evidence="6">
    <location>
        <position position="237"/>
    </location>
    <ligand>
        <name>Mg(2+)</name>
        <dbReference type="ChEBI" id="CHEBI:18420"/>
        <label>1</label>
    </ligand>
</feature>
<evidence type="ECO:0000313" key="9">
    <source>
        <dbReference type="EMBL" id="KZT17925.1"/>
    </source>
</evidence>
<keyword evidence="10" id="KW-1185">Reference proteome</keyword>
<dbReference type="InterPro" id="IPR004808">
    <property type="entry name" value="AP_endonuc_1"/>
</dbReference>
<dbReference type="SUPFAM" id="SSF56219">
    <property type="entry name" value="DNase I-like"/>
    <property type="match status" value="1"/>
</dbReference>
<evidence type="ECO:0000256" key="5">
    <source>
        <dbReference type="PIRSR" id="PIRSR604808-1"/>
    </source>
</evidence>
<feature type="binding site" evidence="6">
    <location>
        <position position="2"/>
    </location>
    <ligand>
        <name>Mg(2+)</name>
        <dbReference type="ChEBI" id="CHEBI:18420"/>
        <label>1</label>
    </ligand>
</feature>
<dbReference type="CDD" id="cd09076">
    <property type="entry name" value="L1-EN"/>
    <property type="match status" value="1"/>
</dbReference>
<evidence type="ECO:0000256" key="4">
    <source>
        <dbReference type="ARBA" id="ARBA00022842"/>
    </source>
</evidence>
<dbReference type="InterPro" id="IPR036691">
    <property type="entry name" value="Endo/exonu/phosph_ase_sf"/>
</dbReference>
<keyword evidence="6" id="KW-0464">Manganese</keyword>
<evidence type="ECO:0000256" key="3">
    <source>
        <dbReference type="ARBA" id="ARBA00022801"/>
    </source>
</evidence>
<dbReference type="PANTHER" id="PTHR22748">
    <property type="entry name" value="AP ENDONUCLEASE"/>
    <property type="match status" value="1"/>
</dbReference>
<evidence type="ECO:0000256" key="1">
    <source>
        <dbReference type="ARBA" id="ARBA00007092"/>
    </source>
</evidence>
<feature type="binding site" evidence="6">
    <location>
        <position position="147"/>
    </location>
    <ligand>
        <name>Mg(2+)</name>
        <dbReference type="ChEBI" id="CHEBI:18420"/>
        <label>1</label>
    </ligand>
</feature>
<feature type="binding site" evidence="6">
    <location>
        <position position="236"/>
    </location>
    <ligand>
        <name>Mg(2+)</name>
        <dbReference type="ChEBI" id="CHEBI:18420"/>
        <label>1</label>
    </ligand>
</feature>
<dbReference type="OrthoDB" id="416119at2759"/>
<dbReference type="GO" id="GO:0008081">
    <property type="term" value="F:phosphoric diester hydrolase activity"/>
    <property type="evidence" value="ECO:0007669"/>
    <property type="project" value="TreeGrafter"/>
</dbReference>
<feature type="site" description="Important for catalytic activity" evidence="7">
    <location>
        <position position="211"/>
    </location>
</feature>
<sequence length="323" mass="37263">MNIRGNKHGDHKSKFPQLATLLRTEKIAILAIQESRLTSTKTEVLNSQNKNLFIVNSGETSNKEGVAFIINKQILKTATFVKTELIPGRALHLRLIWDEKQYIDFINVYIPNQPVEQLPFLKNLKKIIKENQKNPETRWDNPILLGDFNISISEEDRLPKRDDDPRVVTALYKIIKSLKVVDGWRAFNEDALKFTHIQKNADGTMSFSRIDRIYTSEALYPSSFEWSIVNSAHISDHSMVTCSILKKHAPYTGYGFWKLYKGTMNDGRFEKETQTILKDVQGKIDAFRSEPNPDRTKGNPQKFWSEGKLQIQRLGQRLAKEKL</sequence>
<protein>
    <submittedName>
        <fullName evidence="9">DNase I-like protein</fullName>
    </submittedName>
</protein>
<comment type="cofactor">
    <cofactor evidence="6">
        <name>Mg(2+)</name>
        <dbReference type="ChEBI" id="CHEBI:18420"/>
    </cofactor>
    <cofactor evidence="6">
        <name>Mn(2+)</name>
        <dbReference type="ChEBI" id="CHEBI:29035"/>
    </cofactor>
    <text evidence="6">Probably binds two magnesium or manganese ions per subunit.</text>
</comment>
<comment type="similarity">
    <text evidence="1">Belongs to the DNA repair enzymes AP/ExoA family.</text>
</comment>
<dbReference type="Proteomes" id="UP000076761">
    <property type="component" value="Unassembled WGS sequence"/>
</dbReference>
<feature type="binding site" evidence="6">
    <location>
        <position position="149"/>
    </location>
    <ligand>
        <name>Mg(2+)</name>
        <dbReference type="ChEBI" id="CHEBI:18420"/>
        <label>1</label>
    </ligand>
</feature>
<dbReference type="Pfam" id="PF03372">
    <property type="entry name" value="Exo_endo_phos"/>
    <property type="match status" value="1"/>
</dbReference>
<feature type="active site" description="Proton donor/acceptor" evidence="5">
    <location>
        <position position="147"/>
    </location>
</feature>
<feature type="non-terminal residue" evidence="9">
    <location>
        <position position="323"/>
    </location>
</feature>
<dbReference type="InterPro" id="IPR005135">
    <property type="entry name" value="Endo/exonuclease/phosphatase"/>
</dbReference>
<evidence type="ECO:0000313" key="10">
    <source>
        <dbReference type="Proteomes" id="UP000076761"/>
    </source>
</evidence>
<dbReference type="GO" id="GO:0006284">
    <property type="term" value="P:base-excision repair"/>
    <property type="evidence" value="ECO:0007669"/>
    <property type="project" value="TreeGrafter"/>
</dbReference>
<keyword evidence="2 6" id="KW-0479">Metal-binding</keyword>
<proteinExistence type="inferred from homology"/>
<evidence type="ECO:0000256" key="2">
    <source>
        <dbReference type="ARBA" id="ARBA00022723"/>
    </source>
</evidence>
<feature type="domain" description="Endonuclease/exonuclease/phosphatase" evidence="8">
    <location>
        <begin position="2"/>
        <end position="237"/>
    </location>
</feature>
<feature type="binding site" evidence="6">
    <location>
        <position position="34"/>
    </location>
    <ligand>
        <name>Mg(2+)</name>
        <dbReference type="ChEBI" id="CHEBI:18420"/>
        <label>1</label>
    </ligand>
</feature>
<feature type="active site" description="Proton acceptor" evidence="5">
    <location>
        <position position="237"/>
    </location>
</feature>